<protein>
    <submittedName>
        <fullName evidence="1">Uncharacterized protein</fullName>
    </submittedName>
</protein>
<dbReference type="AlphaFoldDB" id="A0A560BWI6"/>
<dbReference type="Proteomes" id="UP000318529">
    <property type="component" value="Unassembled WGS sequence"/>
</dbReference>
<reference evidence="1 2" key="1">
    <citation type="submission" date="2019-06" db="EMBL/GenBank/DDBJ databases">
        <title>Genomic Encyclopedia of Type Strains, Phase IV (KMG-V): Genome sequencing to study the core and pangenomes of soil and plant-associated prokaryotes.</title>
        <authorList>
            <person name="Whitman W."/>
        </authorList>
    </citation>
    <scope>NUCLEOTIDE SEQUENCE [LARGE SCALE GENOMIC DNA]</scope>
    <source>
        <strain evidence="1 2">BR 11650</strain>
    </source>
</reference>
<accession>A0A560BWI6</accession>
<evidence type="ECO:0000313" key="2">
    <source>
        <dbReference type="Proteomes" id="UP000318529"/>
    </source>
</evidence>
<name>A0A560BWI6_AZOBR</name>
<proteinExistence type="predicted"/>
<organism evidence="1 2">
    <name type="scientific">Azospirillum brasilense</name>
    <dbReference type="NCBI Taxonomy" id="192"/>
    <lineage>
        <taxon>Bacteria</taxon>
        <taxon>Pseudomonadati</taxon>
        <taxon>Pseudomonadota</taxon>
        <taxon>Alphaproteobacteria</taxon>
        <taxon>Rhodospirillales</taxon>
        <taxon>Azospirillaceae</taxon>
        <taxon>Azospirillum</taxon>
    </lineage>
</organism>
<sequence>MSRGPGRIQRGIESAIDADPDNAFTTEDLCELVYPGVEAEKKHCVAVLRAMRGVAERRGLALWRSERVGGTLILLNPLNVVSYAMARLKGDFAYHYRYKFIPGGGWKEAQLRSLLAPGGRNHKDIIPGGAWHIQVEVERARRSGDGAGVQQLADEPNRSIEKQLKVLRG</sequence>
<dbReference type="EMBL" id="VITH01000017">
    <property type="protein sequence ID" value="TWA76879.1"/>
    <property type="molecule type" value="Genomic_DNA"/>
</dbReference>
<comment type="caution">
    <text evidence="1">The sequence shown here is derived from an EMBL/GenBank/DDBJ whole genome shotgun (WGS) entry which is preliminary data.</text>
</comment>
<evidence type="ECO:0000313" key="1">
    <source>
        <dbReference type="EMBL" id="TWA76879.1"/>
    </source>
</evidence>
<dbReference type="RefSeq" id="WP_145689795.1">
    <property type="nucleotide sequence ID" value="NZ_VITH01000017.1"/>
</dbReference>
<gene>
    <name evidence="1" type="ORF">FBZ83_11720</name>
</gene>